<organism evidence="2 3">
    <name type="scientific">Candidatus Chloroploca asiatica</name>
    <dbReference type="NCBI Taxonomy" id="1506545"/>
    <lineage>
        <taxon>Bacteria</taxon>
        <taxon>Bacillati</taxon>
        <taxon>Chloroflexota</taxon>
        <taxon>Chloroflexia</taxon>
        <taxon>Chloroflexales</taxon>
        <taxon>Chloroflexineae</taxon>
        <taxon>Oscillochloridaceae</taxon>
        <taxon>Candidatus Chloroploca</taxon>
    </lineage>
</organism>
<dbReference type="GO" id="GO:0070819">
    <property type="term" value="F:menaquinone-dependent protoporphyrinogen oxidase activity"/>
    <property type="evidence" value="ECO:0007669"/>
    <property type="project" value="TreeGrafter"/>
</dbReference>
<dbReference type="InterPro" id="IPR008254">
    <property type="entry name" value="Flavodoxin/NO_synth"/>
</dbReference>
<accession>A0A2H3KRF5</accession>
<dbReference type="Gene3D" id="3.40.50.360">
    <property type="match status" value="1"/>
</dbReference>
<dbReference type="InterPro" id="IPR029039">
    <property type="entry name" value="Flavoprotein-like_sf"/>
</dbReference>
<dbReference type="Pfam" id="PF12724">
    <property type="entry name" value="Flavodoxin_5"/>
    <property type="match status" value="1"/>
</dbReference>
<name>A0A2H3KRF5_9CHLR</name>
<feature type="domain" description="Flavodoxin-like" evidence="1">
    <location>
        <begin position="5"/>
        <end position="162"/>
    </location>
</feature>
<gene>
    <name evidence="2" type="ORF">A9Q02_17510</name>
</gene>
<dbReference type="PROSITE" id="PS50902">
    <property type="entry name" value="FLAVODOXIN_LIKE"/>
    <property type="match status" value="1"/>
</dbReference>
<dbReference type="RefSeq" id="WP_245860583.1">
    <property type="nucleotide sequence ID" value="NZ_LYXE01000123.1"/>
</dbReference>
<dbReference type="InterPro" id="IPR052200">
    <property type="entry name" value="Protoporphyrinogen_IX_DH"/>
</dbReference>
<reference evidence="2 3" key="1">
    <citation type="submission" date="2016-05" db="EMBL/GenBank/DDBJ databases">
        <authorList>
            <person name="Lavstsen T."/>
            <person name="Jespersen J.S."/>
        </authorList>
    </citation>
    <scope>NUCLEOTIDE SEQUENCE [LARGE SCALE GENOMIC DNA]</scope>
    <source>
        <strain evidence="2 3">B7-9</strain>
    </source>
</reference>
<dbReference type="Proteomes" id="UP000220922">
    <property type="component" value="Unassembled WGS sequence"/>
</dbReference>
<keyword evidence="3" id="KW-1185">Reference proteome</keyword>
<dbReference type="GO" id="GO:0010181">
    <property type="term" value="F:FMN binding"/>
    <property type="evidence" value="ECO:0007669"/>
    <property type="project" value="InterPro"/>
</dbReference>
<evidence type="ECO:0000313" key="3">
    <source>
        <dbReference type="Proteomes" id="UP000220922"/>
    </source>
</evidence>
<dbReference type="PANTHER" id="PTHR38030:SF2">
    <property type="entry name" value="PROTOPORPHYRINOGEN IX DEHYDROGENASE [QUINONE]"/>
    <property type="match status" value="1"/>
</dbReference>
<dbReference type="InterPro" id="IPR026816">
    <property type="entry name" value="Flavodoxin_dom"/>
</dbReference>
<proteinExistence type="predicted"/>
<protein>
    <recommendedName>
        <fullName evidence="1">Flavodoxin-like domain-containing protein</fullName>
    </recommendedName>
</protein>
<dbReference type="AlphaFoldDB" id="A0A2H3KRF5"/>
<comment type="caution">
    <text evidence="2">The sequence shown here is derived from an EMBL/GenBank/DDBJ whole genome shotgun (WGS) entry which is preliminary data.</text>
</comment>
<dbReference type="GO" id="GO:0006783">
    <property type="term" value="P:heme biosynthetic process"/>
    <property type="evidence" value="ECO:0007669"/>
    <property type="project" value="TreeGrafter"/>
</dbReference>
<sequence length="164" mass="18055">MTQKVLVTYATRAGSTAEIAVAIGQTLTARGYKVEVKPVKQVASLAGYQAVILGSAIRMGNWLPEVVKFIEANQATLKSLPVALFTVHMLNADDDEANRVAREAYTARIRALLPEAPEVFFTGLMDFSRLSFLDRFIAKMVKAVEADQRDWEAIKHWAEAVSIG</sequence>
<dbReference type="PANTHER" id="PTHR38030">
    <property type="entry name" value="PROTOPORPHYRINOGEN IX DEHYDROGENASE [MENAQUINONE]"/>
    <property type="match status" value="1"/>
</dbReference>
<dbReference type="SUPFAM" id="SSF52218">
    <property type="entry name" value="Flavoproteins"/>
    <property type="match status" value="1"/>
</dbReference>
<evidence type="ECO:0000259" key="1">
    <source>
        <dbReference type="PROSITE" id="PS50902"/>
    </source>
</evidence>
<dbReference type="EMBL" id="LYXE01000123">
    <property type="protein sequence ID" value="PDV97786.1"/>
    <property type="molecule type" value="Genomic_DNA"/>
</dbReference>
<evidence type="ECO:0000313" key="2">
    <source>
        <dbReference type="EMBL" id="PDV97786.1"/>
    </source>
</evidence>